<evidence type="ECO:0000313" key="3">
    <source>
        <dbReference type="Proteomes" id="UP000660247"/>
    </source>
</evidence>
<feature type="non-terminal residue" evidence="2">
    <location>
        <position position="1"/>
    </location>
</feature>
<dbReference type="OrthoDB" id="5835829at2759"/>
<dbReference type="InterPro" id="IPR002213">
    <property type="entry name" value="UDP_glucos_trans"/>
</dbReference>
<keyword evidence="1 2" id="KW-0808">Transferase</keyword>
<dbReference type="Pfam" id="PF00201">
    <property type="entry name" value="UDPGT"/>
    <property type="match status" value="1"/>
</dbReference>
<feature type="non-terminal residue" evidence="2">
    <location>
        <position position="96"/>
    </location>
</feature>
<evidence type="ECO:0000256" key="1">
    <source>
        <dbReference type="ARBA" id="ARBA00022679"/>
    </source>
</evidence>
<dbReference type="GO" id="GO:0008194">
    <property type="term" value="F:UDP-glycosyltransferase activity"/>
    <property type="evidence" value="ECO:0007669"/>
    <property type="project" value="InterPro"/>
</dbReference>
<sequence length="96" mass="11227">LSQKGHEIVVVAPETRLQIKPSKNFILKLHPVPFTQKEMDENFQGFLKVILEEGSFLERFLKVYRGMKRLSALSISSCSHLLYNNELIRYLEESKF</sequence>
<dbReference type="AlphaFoldDB" id="A0A851CW33"/>
<evidence type="ECO:0000313" key="2">
    <source>
        <dbReference type="EMBL" id="NWI61961.1"/>
    </source>
</evidence>
<protein>
    <submittedName>
        <fullName evidence="2">UD11 glucuronosyltransferase</fullName>
    </submittedName>
</protein>
<reference evidence="2" key="1">
    <citation type="submission" date="2019-10" db="EMBL/GenBank/DDBJ databases">
        <title>Bird 10,000 Genomes (B10K) Project - Family phase.</title>
        <authorList>
            <person name="Zhang G."/>
        </authorList>
    </citation>
    <scope>NUCLEOTIDE SEQUENCE</scope>
    <source>
        <strain evidence="2">B10K-DU-002-69</strain>
        <tissue evidence="2">Muscle</tissue>
    </source>
</reference>
<name>A0A851CW33_TODME</name>
<comment type="caution">
    <text evidence="2">The sequence shown here is derived from an EMBL/GenBank/DDBJ whole genome shotgun (WGS) entry which is preliminary data.</text>
</comment>
<gene>
    <name evidence="2" type="primary">Ugt1a1_4</name>
    <name evidence="2" type="ORF">TODMEX_R10922</name>
</gene>
<dbReference type="Proteomes" id="UP000660247">
    <property type="component" value="Unassembled WGS sequence"/>
</dbReference>
<accession>A0A851CW33</accession>
<proteinExistence type="predicted"/>
<dbReference type="EMBL" id="WEIS01000078">
    <property type="protein sequence ID" value="NWI61961.1"/>
    <property type="molecule type" value="Genomic_DNA"/>
</dbReference>
<organism evidence="2 3">
    <name type="scientific">Todus mexicanus</name>
    <name type="common">Puerto Rican tody</name>
    <dbReference type="NCBI Taxonomy" id="135184"/>
    <lineage>
        <taxon>Eukaryota</taxon>
        <taxon>Metazoa</taxon>
        <taxon>Chordata</taxon>
        <taxon>Craniata</taxon>
        <taxon>Vertebrata</taxon>
        <taxon>Euteleostomi</taxon>
        <taxon>Archelosauria</taxon>
        <taxon>Archosauria</taxon>
        <taxon>Dinosauria</taxon>
        <taxon>Saurischia</taxon>
        <taxon>Theropoda</taxon>
        <taxon>Coelurosauria</taxon>
        <taxon>Aves</taxon>
        <taxon>Neognathae</taxon>
        <taxon>Neoaves</taxon>
        <taxon>Telluraves</taxon>
        <taxon>Coraciimorphae</taxon>
        <taxon>Coraciiformes</taxon>
        <taxon>Todidae</taxon>
        <taxon>Todus</taxon>
    </lineage>
</organism>
<keyword evidence="3" id="KW-1185">Reference proteome</keyword>